<dbReference type="Pfam" id="PF01292">
    <property type="entry name" value="Ni_hydr_CYTB"/>
    <property type="match status" value="1"/>
</dbReference>
<dbReference type="PANTHER" id="PTHR30485:SF2">
    <property type="entry name" value="BLL0597 PROTEIN"/>
    <property type="match status" value="1"/>
</dbReference>
<dbReference type="STRING" id="187304.B0E33_12765"/>
<name>A0A0M6Y9H4_9HYPH</name>
<evidence type="ECO:0000313" key="9">
    <source>
        <dbReference type="Proteomes" id="UP000048926"/>
    </source>
</evidence>
<dbReference type="SUPFAM" id="SSF81342">
    <property type="entry name" value="Transmembrane di-heme cytochromes"/>
    <property type="match status" value="1"/>
</dbReference>
<keyword evidence="5 6" id="KW-0472">Membrane</keyword>
<feature type="transmembrane region" description="Helical" evidence="6">
    <location>
        <begin position="23"/>
        <end position="41"/>
    </location>
</feature>
<dbReference type="OrthoDB" id="196472at2"/>
<dbReference type="EMBL" id="CXST01000003">
    <property type="protein sequence ID" value="CTQ46364.1"/>
    <property type="molecule type" value="Genomic_DNA"/>
</dbReference>
<feature type="transmembrane region" description="Helical" evidence="6">
    <location>
        <begin position="107"/>
        <end position="128"/>
    </location>
</feature>
<evidence type="ECO:0000256" key="5">
    <source>
        <dbReference type="ARBA" id="ARBA00023136"/>
    </source>
</evidence>
<dbReference type="Proteomes" id="UP000048926">
    <property type="component" value="Unassembled WGS sequence"/>
</dbReference>
<dbReference type="RefSeq" id="WP_055660156.1">
    <property type="nucleotide sequence ID" value="NZ_CXST01000003.1"/>
</dbReference>
<gene>
    <name evidence="8" type="ORF">LAL4801_04823</name>
</gene>
<evidence type="ECO:0000259" key="7">
    <source>
        <dbReference type="Pfam" id="PF01292"/>
    </source>
</evidence>
<keyword evidence="2" id="KW-1003">Cell membrane</keyword>
<dbReference type="GO" id="GO:0005886">
    <property type="term" value="C:plasma membrane"/>
    <property type="evidence" value="ECO:0007669"/>
    <property type="project" value="UniProtKB-SubCell"/>
</dbReference>
<evidence type="ECO:0000256" key="4">
    <source>
        <dbReference type="ARBA" id="ARBA00022989"/>
    </source>
</evidence>
<evidence type="ECO:0000256" key="2">
    <source>
        <dbReference type="ARBA" id="ARBA00022475"/>
    </source>
</evidence>
<dbReference type="InterPro" id="IPR016174">
    <property type="entry name" value="Di-haem_cyt_TM"/>
</dbReference>
<dbReference type="GO" id="GO:0020037">
    <property type="term" value="F:heme binding"/>
    <property type="evidence" value="ECO:0007669"/>
    <property type="project" value="TreeGrafter"/>
</dbReference>
<dbReference type="AlphaFoldDB" id="A0A0M6Y9H4"/>
<accession>A0A0M6Y9H4</accession>
<dbReference type="InterPro" id="IPR011577">
    <property type="entry name" value="Cyt_b561_bac/Ni-Hgenase"/>
</dbReference>
<comment type="subcellular location">
    <subcellularLocation>
        <location evidence="1">Cell membrane</location>
        <topology evidence="1">Multi-pass membrane protein</topology>
    </subcellularLocation>
</comment>
<evidence type="ECO:0000256" key="1">
    <source>
        <dbReference type="ARBA" id="ARBA00004651"/>
    </source>
</evidence>
<reference evidence="9" key="1">
    <citation type="submission" date="2015-07" db="EMBL/GenBank/DDBJ databases">
        <authorList>
            <person name="Rodrigo-Torres Lidia"/>
            <person name="Arahal R.David."/>
        </authorList>
    </citation>
    <scope>NUCLEOTIDE SEQUENCE [LARGE SCALE GENOMIC DNA]</scope>
    <source>
        <strain evidence="9">CECT 4801</strain>
    </source>
</reference>
<organism evidence="8 9">
    <name type="scientific">Roseibium aggregatum</name>
    <dbReference type="NCBI Taxonomy" id="187304"/>
    <lineage>
        <taxon>Bacteria</taxon>
        <taxon>Pseudomonadati</taxon>
        <taxon>Pseudomonadota</taxon>
        <taxon>Alphaproteobacteria</taxon>
        <taxon>Hyphomicrobiales</taxon>
        <taxon>Stappiaceae</taxon>
        <taxon>Roseibium</taxon>
    </lineage>
</organism>
<evidence type="ECO:0000256" key="6">
    <source>
        <dbReference type="SAM" id="Phobius"/>
    </source>
</evidence>
<keyword evidence="4 6" id="KW-1133">Transmembrane helix</keyword>
<dbReference type="PANTHER" id="PTHR30485">
    <property type="entry name" value="NI/FE-HYDROGENASE 1 B-TYPE CYTOCHROME SUBUNIT"/>
    <property type="match status" value="1"/>
</dbReference>
<feature type="transmembrane region" description="Helical" evidence="6">
    <location>
        <begin position="48"/>
        <end position="69"/>
    </location>
</feature>
<dbReference type="Gene3D" id="1.20.950.20">
    <property type="entry name" value="Transmembrane di-heme cytochromes, Chain C"/>
    <property type="match status" value="1"/>
</dbReference>
<sequence length="217" mass="23233">MGASNTPQSNEGAQSPPELWDPLVRISHWLIAVAVIANGLLNKAGGTIHIWIGWGVLALLALRFVWGFLGPAEARFSAFPPDPRAAVSHLIDLVRGSPRHYRSHNPAGAIMVYALWACLVVVTGTGLYMTGAKSPITIAEEKAAVAAGDWSVLVKDDDDEKGEDSKVLGEAAKEVHEIAANLMLVLALIHVAGVAVESRATRRNLVRPMLVGRIKDK</sequence>
<keyword evidence="3 6" id="KW-0812">Transmembrane</keyword>
<dbReference type="InterPro" id="IPR051542">
    <property type="entry name" value="Hydrogenase_cytochrome"/>
</dbReference>
<keyword evidence="9" id="KW-1185">Reference proteome</keyword>
<feature type="domain" description="Cytochrome b561 bacterial/Ni-hydrogenase" evidence="7">
    <location>
        <begin position="20"/>
        <end position="210"/>
    </location>
</feature>
<protein>
    <submittedName>
        <fullName evidence="8">Cytochrome b</fullName>
    </submittedName>
</protein>
<evidence type="ECO:0000313" key="8">
    <source>
        <dbReference type="EMBL" id="CTQ46364.1"/>
    </source>
</evidence>
<dbReference type="GO" id="GO:0022904">
    <property type="term" value="P:respiratory electron transport chain"/>
    <property type="evidence" value="ECO:0007669"/>
    <property type="project" value="InterPro"/>
</dbReference>
<dbReference type="GO" id="GO:0009055">
    <property type="term" value="F:electron transfer activity"/>
    <property type="evidence" value="ECO:0007669"/>
    <property type="project" value="InterPro"/>
</dbReference>
<proteinExistence type="predicted"/>
<evidence type="ECO:0000256" key="3">
    <source>
        <dbReference type="ARBA" id="ARBA00022692"/>
    </source>
</evidence>